<dbReference type="CDD" id="cd06158">
    <property type="entry name" value="S2P-M50_like_1"/>
    <property type="match status" value="1"/>
</dbReference>
<dbReference type="Pfam" id="PF02163">
    <property type="entry name" value="Peptidase_M50"/>
    <property type="match status" value="1"/>
</dbReference>
<keyword evidence="5 15" id="KW-0645">Protease</keyword>
<evidence type="ECO:0000256" key="4">
    <source>
        <dbReference type="ARBA" id="ARBA00022475"/>
    </source>
</evidence>
<dbReference type="PANTHER" id="PTHR35864">
    <property type="entry name" value="ZINC METALLOPROTEASE MJ0611-RELATED"/>
    <property type="match status" value="1"/>
</dbReference>
<evidence type="ECO:0000256" key="3">
    <source>
        <dbReference type="ARBA" id="ARBA00007931"/>
    </source>
</evidence>
<evidence type="ECO:0000313" key="16">
    <source>
        <dbReference type="Proteomes" id="UP000538666"/>
    </source>
</evidence>
<keyword evidence="9" id="KW-0862">Zinc</keyword>
<keyword evidence="8" id="KW-0378">Hydrolase</keyword>
<dbReference type="InterPro" id="IPR052348">
    <property type="entry name" value="Metallopeptidase_M50B"/>
</dbReference>
<evidence type="ECO:0000256" key="5">
    <source>
        <dbReference type="ARBA" id="ARBA00022670"/>
    </source>
</evidence>
<evidence type="ECO:0000313" key="15">
    <source>
        <dbReference type="EMBL" id="MBB6146181.1"/>
    </source>
</evidence>
<gene>
    <name evidence="15" type="ORF">HNQ77_004153</name>
</gene>
<dbReference type="GO" id="GO:0008237">
    <property type="term" value="F:metallopeptidase activity"/>
    <property type="evidence" value="ECO:0007669"/>
    <property type="project" value="UniProtKB-KW"/>
</dbReference>
<keyword evidence="11" id="KW-0482">Metalloprotease</keyword>
<evidence type="ECO:0000256" key="7">
    <source>
        <dbReference type="ARBA" id="ARBA00022723"/>
    </source>
</evidence>
<sequence>MSQQAILLKIFEFAILVFSLSLHEAAHAWMASRLGDQTARMLGRVTLNPIKHIDPFGTILIPLAMLFLGSYGRFLIGWAKPTPVTTRNFKNVRRDDILTTLAGPGSNVLAAIVALIALILLSKTSMAGALAVHQIVAGAIDPDLMAASPVMFPMAIIFYLGLVLNLFLAVFNLLPLPPLDGSHIFRHMLPYNALRIYDSLGMISLVLMLFIGAPLVNFFVAPALGIVNAILLSI</sequence>
<comment type="subcellular location">
    <subcellularLocation>
        <location evidence="2">Cell membrane</location>
        <topology evidence="2">Multi-pass membrane protein</topology>
    </subcellularLocation>
</comment>
<protein>
    <submittedName>
        <fullName evidence="15">Zn-dependent protease</fullName>
    </submittedName>
</protein>
<dbReference type="GO" id="GO:0046872">
    <property type="term" value="F:metal ion binding"/>
    <property type="evidence" value="ECO:0007669"/>
    <property type="project" value="UniProtKB-KW"/>
</dbReference>
<evidence type="ECO:0000256" key="2">
    <source>
        <dbReference type="ARBA" id="ARBA00004651"/>
    </source>
</evidence>
<dbReference type="OrthoDB" id="9800627at2"/>
<evidence type="ECO:0000256" key="13">
    <source>
        <dbReference type="SAM" id="Phobius"/>
    </source>
</evidence>
<evidence type="ECO:0000256" key="1">
    <source>
        <dbReference type="ARBA" id="ARBA00001947"/>
    </source>
</evidence>
<evidence type="ECO:0000259" key="14">
    <source>
        <dbReference type="Pfam" id="PF02163"/>
    </source>
</evidence>
<dbReference type="RefSeq" id="WP_050058352.1">
    <property type="nucleotide sequence ID" value="NZ_JACHEK010000009.1"/>
</dbReference>
<keyword evidence="6 13" id="KW-0812">Transmembrane</keyword>
<dbReference type="GO" id="GO:0006508">
    <property type="term" value="P:proteolysis"/>
    <property type="evidence" value="ECO:0007669"/>
    <property type="project" value="UniProtKB-KW"/>
</dbReference>
<dbReference type="InterPro" id="IPR044537">
    <property type="entry name" value="Rip2-like"/>
</dbReference>
<keyword evidence="12 13" id="KW-0472">Membrane</keyword>
<dbReference type="GO" id="GO:0005886">
    <property type="term" value="C:plasma membrane"/>
    <property type="evidence" value="ECO:0007669"/>
    <property type="project" value="UniProtKB-SubCell"/>
</dbReference>
<name>A0A841K4V7_9BACT</name>
<evidence type="ECO:0000256" key="6">
    <source>
        <dbReference type="ARBA" id="ARBA00022692"/>
    </source>
</evidence>
<feature type="domain" description="Peptidase M50" evidence="14">
    <location>
        <begin position="14"/>
        <end position="190"/>
    </location>
</feature>
<dbReference type="EMBL" id="JACHEK010000009">
    <property type="protein sequence ID" value="MBB6146181.1"/>
    <property type="molecule type" value="Genomic_DNA"/>
</dbReference>
<feature type="transmembrane region" description="Helical" evidence="13">
    <location>
        <begin position="196"/>
        <end position="220"/>
    </location>
</feature>
<accession>A0A841K4V7</accession>
<keyword evidence="10 13" id="KW-1133">Transmembrane helix</keyword>
<evidence type="ECO:0000256" key="8">
    <source>
        <dbReference type="ARBA" id="ARBA00022801"/>
    </source>
</evidence>
<feature type="transmembrane region" description="Helical" evidence="13">
    <location>
        <begin position="97"/>
        <end position="121"/>
    </location>
</feature>
<evidence type="ECO:0000256" key="11">
    <source>
        <dbReference type="ARBA" id="ARBA00023049"/>
    </source>
</evidence>
<reference evidence="15 16" key="1">
    <citation type="submission" date="2020-08" db="EMBL/GenBank/DDBJ databases">
        <title>Genomic Encyclopedia of Type Strains, Phase IV (KMG-IV): sequencing the most valuable type-strain genomes for metagenomic binning, comparative biology and taxonomic classification.</title>
        <authorList>
            <person name="Goeker M."/>
        </authorList>
    </citation>
    <scope>NUCLEOTIDE SEQUENCE [LARGE SCALE GENOMIC DNA]</scope>
    <source>
        <strain evidence="15 16">DSM 103733</strain>
    </source>
</reference>
<keyword evidence="7" id="KW-0479">Metal-binding</keyword>
<dbReference type="Proteomes" id="UP000538666">
    <property type="component" value="Unassembled WGS sequence"/>
</dbReference>
<comment type="cofactor">
    <cofactor evidence="1">
        <name>Zn(2+)</name>
        <dbReference type="ChEBI" id="CHEBI:29105"/>
    </cofactor>
</comment>
<comment type="caution">
    <text evidence="15">The sequence shown here is derived from an EMBL/GenBank/DDBJ whole genome shotgun (WGS) entry which is preliminary data.</text>
</comment>
<comment type="similarity">
    <text evidence="3">Belongs to the peptidase M50B family.</text>
</comment>
<organism evidence="15 16">
    <name type="scientific">Silvibacterium bohemicum</name>
    <dbReference type="NCBI Taxonomy" id="1577686"/>
    <lineage>
        <taxon>Bacteria</taxon>
        <taxon>Pseudomonadati</taxon>
        <taxon>Acidobacteriota</taxon>
        <taxon>Terriglobia</taxon>
        <taxon>Terriglobales</taxon>
        <taxon>Acidobacteriaceae</taxon>
        <taxon>Silvibacterium</taxon>
    </lineage>
</organism>
<dbReference type="PANTHER" id="PTHR35864:SF1">
    <property type="entry name" value="ZINC METALLOPROTEASE YWHC-RELATED"/>
    <property type="match status" value="1"/>
</dbReference>
<feature type="transmembrane region" description="Helical" evidence="13">
    <location>
        <begin position="56"/>
        <end position="76"/>
    </location>
</feature>
<evidence type="ECO:0000256" key="10">
    <source>
        <dbReference type="ARBA" id="ARBA00022989"/>
    </source>
</evidence>
<keyword evidence="16" id="KW-1185">Reference proteome</keyword>
<dbReference type="InterPro" id="IPR008915">
    <property type="entry name" value="Peptidase_M50"/>
</dbReference>
<proteinExistence type="inferred from homology"/>
<evidence type="ECO:0000256" key="9">
    <source>
        <dbReference type="ARBA" id="ARBA00022833"/>
    </source>
</evidence>
<keyword evidence="4" id="KW-1003">Cell membrane</keyword>
<feature type="transmembrane region" description="Helical" evidence="13">
    <location>
        <begin position="150"/>
        <end position="175"/>
    </location>
</feature>
<dbReference type="AlphaFoldDB" id="A0A841K4V7"/>
<evidence type="ECO:0000256" key="12">
    <source>
        <dbReference type="ARBA" id="ARBA00023136"/>
    </source>
</evidence>